<keyword evidence="10 11" id="KW-0998">Cell outer membrane</keyword>
<comment type="similarity">
    <text evidence="11 12">Belongs to the TonB-dependent receptor family.</text>
</comment>
<keyword evidence="3 11" id="KW-1134">Transmembrane beta strand</keyword>
<dbReference type="Proteomes" id="UP000244162">
    <property type="component" value="Unassembled WGS sequence"/>
</dbReference>
<evidence type="ECO:0000256" key="7">
    <source>
        <dbReference type="ARBA" id="ARBA00023065"/>
    </source>
</evidence>
<sequence>MTIHSNGRAAAGAAFRATLLLASTMLTPLAAADAQEAAASPAPSAGLDEIVVTAQKREESLQKVPISITAISSERLEQLQVSNFTDYVKYLPSVSFTSFGPGSSQAFIRGVVSGEVPNHSASLPSVSTYLDEQPITTIQGALDVHVYDIARVETLSGPQGTLYGASSEAGTIRIITNKPELGSLEGAANAEVNSVEKGGTGYTGEGFVNLPVAENAAIRLVGWYEHDAGYIDNVPGSLDFPASGVTVNNDARVEDDYNDVDTYGGRAALRVELDDRWTVTPTIMAQKQRSHGIFAYDKAVGDLEVSHFFPEGQNDRWYQAALTIEGKIGSVDVTYAGSYLNRKIDSQSDYSDYSYFYDVLYGYTLQNDAGDNINPSQHITGRDRFSKISQELRFATDPTAPLRLVGGLFYQRQGHNIQQNYQVDGLASDLEVPGWTDTLWLTKQKRVDRDYAAFGEISYDLTDRLTATAGGRIFRYDNSLVGFFGFGEGYSSSTGVGACFGGADGPVLVAGGPCTNLGVENADGSISPKRARKTDFTHRLNLTYKFDADRLVYATWSRGYRPGGINRRGTLPPYEPDFLTNYELGFKTSWLDNRLRFNGALFYLEWKGIQFSFLGANGLTEIQNARNAHIKGAEAELQWVPTPGLTLSAAGAYTDAKLANNFCKIANSPDCSVDTPDADNEILAPDGARLPTTPKFKGNASARYEWSLGDFGAHLQGSLVYQSSSWNDLRTSDREVFGKRPDYALVDLTAGLTTNLWSVELFAKNVFDSRPDIYRYSECSSSICGGRIYTFTAQPRTIGLRVGRKFR</sequence>
<dbReference type="PANTHER" id="PTHR32552">
    <property type="entry name" value="FERRICHROME IRON RECEPTOR-RELATED"/>
    <property type="match status" value="1"/>
</dbReference>
<evidence type="ECO:0000313" key="16">
    <source>
        <dbReference type="EMBL" id="PTQ12328.1"/>
    </source>
</evidence>
<evidence type="ECO:0000256" key="9">
    <source>
        <dbReference type="ARBA" id="ARBA00023136"/>
    </source>
</evidence>
<dbReference type="OrthoDB" id="9760333at2"/>
<dbReference type="GO" id="GO:0009279">
    <property type="term" value="C:cell outer membrane"/>
    <property type="evidence" value="ECO:0007669"/>
    <property type="project" value="UniProtKB-SubCell"/>
</dbReference>
<evidence type="ECO:0000256" key="10">
    <source>
        <dbReference type="ARBA" id="ARBA00023237"/>
    </source>
</evidence>
<reference evidence="16 17" key="1">
    <citation type="submission" date="2017-09" db="EMBL/GenBank/DDBJ databases">
        <title>Sphingomonas panjinensis sp.nov., isolated from oil-contaminated soil.</title>
        <authorList>
            <person name="Wang L."/>
            <person name="Chen L."/>
        </authorList>
    </citation>
    <scope>NUCLEOTIDE SEQUENCE [LARGE SCALE GENOMIC DNA]</scope>
    <source>
        <strain evidence="16 17">FW-11</strain>
    </source>
</reference>
<evidence type="ECO:0000256" key="12">
    <source>
        <dbReference type="RuleBase" id="RU003357"/>
    </source>
</evidence>
<keyword evidence="5 11" id="KW-0812">Transmembrane</keyword>
<evidence type="ECO:0000256" key="4">
    <source>
        <dbReference type="ARBA" id="ARBA00022496"/>
    </source>
</evidence>
<feature type="domain" description="TonB-dependent receptor-like beta-barrel" evidence="14">
    <location>
        <begin position="315"/>
        <end position="766"/>
    </location>
</feature>
<evidence type="ECO:0000256" key="6">
    <source>
        <dbReference type="ARBA" id="ARBA00023004"/>
    </source>
</evidence>
<dbReference type="InterPro" id="IPR036942">
    <property type="entry name" value="Beta-barrel_TonB_sf"/>
</dbReference>
<name>A0A2T5G060_9SPHN</name>
<dbReference type="GO" id="GO:0006826">
    <property type="term" value="P:iron ion transport"/>
    <property type="evidence" value="ECO:0007669"/>
    <property type="project" value="UniProtKB-KW"/>
</dbReference>
<dbReference type="PANTHER" id="PTHR32552:SF81">
    <property type="entry name" value="TONB-DEPENDENT OUTER MEMBRANE RECEPTOR"/>
    <property type="match status" value="1"/>
</dbReference>
<dbReference type="Pfam" id="PF07715">
    <property type="entry name" value="Plug"/>
    <property type="match status" value="1"/>
</dbReference>
<comment type="subcellular location">
    <subcellularLocation>
        <location evidence="1 11">Cell outer membrane</location>
        <topology evidence="1 11">Multi-pass membrane protein</topology>
    </subcellularLocation>
</comment>
<keyword evidence="13" id="KW-0732">Signal</keyword>
<evidence type="ECO:0000256" key="1">
    <source>
        <dbReference type="ARBA" id="ARBA00004571"/>
    </source>
</evidence>
<dbReference type="SUPFAM" id="SSF56935">
    <property type="entry name" value="Porins"/>
    <property type="match status" value="1"/>
</dbReference>
<evidence type="ECO:0000256" key="11">
    <source>
        <dbReference type="PROSITE-ProRule" id="PRU01360"/>
    </source>
</evidence>
<dbReference type="InterPro" id="IPR000531">
    <property type="entry name" value="Beta-barrel_TonB"/>
</dbReference>
<evidence type="ECO:0000313" key="17">
    <source>
        <dbReference type="Proteomes" id="UP000244162"/>
    </source>
</evidence>
<feature type="domain" description="TonB-dependent receptor plug" evidence="15">
    <location>
        <begin position="61"/>
        <end position="171"/>
    </location>
</feature>
<dbReference type="EMBL" id="NWBU01000005">
    <property type="protein sequence ID" value="PTQ12328.1"/>
    <property type="molecule type" value="Genomic_DNA"/>
</dbReference>
<evidence type="ECO:0000256" key="3">
    <source>
        <dbReference type="ARBA" id="ARBA00022452"/>
    </source>
</evidence>
<keyword evidence="7" id="KW-0406">Ion transport</keyword>
<evidence type="ECO:0000256" key="8">
    <source>
        <dbReference type="ARBA" id="ARBA00023077"/>
    </source>
</evidence>
<evidence type="ECO:0000259" key="14">
    <source>
        <dbReference type="Pfam" id="PF00593"/>
    </source>
</evidence>
<evidence type="ECO:0000259" key="15">
    <source>
        <dbReference type="Pfam" id="PF07715"/>
    </source>
</evidence>
<dbReference type="Gene3D" id="2.40.170.20">
    <property type="entry name" value="TonB-dependent receptor, beta-barrel domain"/>
    <property type="match status" value="1"/>
</dbReference>
<organism evidence="16 17">
    <name type="scientific">Sphingomonas oleivorans</name>
    <dbReference type="NCBI Taxonomy" id="1735121"/>
    <lineage>
        <taxon>Bacteria</taxon>
        <taxon>Pseudomonadati</taxon>
        <taxon>Pseudomonadota</taxon>
        <taxon>Alphaproteobacteria</taxon>
        <taxon>Sphingomonadales</taxon>
        <taxon>Sphingomonadaceae</taxon>
        <taxon>Sphingomonas</taxon>
    </lineage>
</organism>
<evidence type="ECO:0000256" key="2">
    <source>
        <dbReference type="ARBA" id="ARBA00022448"/>
    </source>
</evidence>
<dbReference type="RefSeq" id="WP_107967191.1">
    <property type="nucleotide sequence ID" value="NZ_NWBU01000005.1"/>
</dbReference>
<feature type="chain" id="PRO_5015678553" evidence="13">
    <location>
        <begin position="33"/>
        <end position="807"/>
    </location>
</feature>
<keyword evidence="9 11" id="KW-0472">Membrane</keyword>
<evidence type="ECO:0000256" key="13">
    <source>
        <dbReference type="SAM" id="SignalP"/>
    </source>
</evidence>
<dbReference type="PROSITE" id="PS52016">
    <property type="entry name" value="TONB_DEPENDENT_REC_3"/>
    <property type="match status" value="1"/>
</dbReference>
<keyword evidence="17" id="KW-1185">Reference proteome</keyword>
<protein>
    <submittedName>
        <fullName evidence="16">TonB-dependent receptor</fullName>
    </submittedName>
</protein>
<keyword evidence="6" id="KW-0408">Iron</keyword>
<dbReference type="InterPro" id="IPR039426">
    <property type="entry name" value="TonB-dep_rcpt-like"/>
</dbReference>
<evidence type="ECO:0000256" key="5">
    <source>
        <dbReference type="ARBA" id="ARBA00022692"/>
    </source>
</evidence>
<dbReference type="AlphaFoldDB" id="A0A2T5G060"/>
<keyword evidence="2 11" id="KW-0813">Transport</keyword>
<keyword evidence="16" id="KW-0675">Receptor</keyword>
<dbReference type="Pfam" id="PF00593">
    <property type="entry name" value="TonB_dep_Rec_b-barrel"/>
    <property type="match status" value="1"/>
</dbReference>
<dbReference type="InterPro" id="IPR012910">
    <property type="entry name" value="Plug_dom"/>
</dbReference>
<keyword evidence="4" id="KW-0410">Iron transport</keyword>
<accession>A0A2T5G060</accession>
<comment type="caution">
    <text evidence="16">The sequence shown here is derived from an EMBL/GenBank/DDBJ whole genome shotgun (WGS) entry which is preliminary data.</text>
</comment>
<proteinExistence type="inferred from homology"/>
<feature type="signal peptide" evidence="13">
    <location>
        <begin position="1"/>
        <end position="32"/>
    </location>
</feature>
<keyword evidence="8 12" id="KW-0798">TonB box</keyword>
<gene>
    <name evidence="16" type="ORF">CLG96_07280</name>
</gene>